<feature type="signal peptide" evidence="1">
    <location>
        <begin position="1"/>
        <end position="29"/>
    </location>
</feature>
<evidence type="ECO:0000256" key="1">
    <source>
        <dbReference type="SAM" id="SignalP"/>
    </source>
</evidence>
<feature type="chain" id="PRO_5013863616" evidence="1">
    <location>
        <begin position="30"/>
        <end position="106"/>
    </location>
</feature>
<name>A0A2H0Y0Y7_UNCSA</name>
<proteinExistence type="predicted"/>
<accession>A0A2H0Y0Y7</accession>
<organism evidence="2 3">
    <name type="scientific">Candidatus Saganbacteria bacterium CG08_land_8_20_14_0_20_45_16</name>
    <dbReference type="NCBI Taxonomy" id="2014293"/>
    <lineage>
        <taxon>Bacteria</taxon>
        <taxon>Bacillati</taxon>
        <taxon>Saganbacteria</taxon>
    </lineage>
</organism>
<sequence>MLFKNFKKIAAILFFIWLASLGATTVCLANNHHVCCPTQTADWHNDTTTDFFEAKIFVDLSLSEQIGESELIFVPQFSLVQVSFDLPPPTAVLAKISHQIHAPPVV</sequence>
<comment type="caution">
    <text evidence="2">The sequence shown here is derived from an EMBL/GenBank/DDBJ whole genome shotgun (WGS) entry which is preliminary data.</text>
</comment>
<protein>
    <submittedName>
        <fullName evidence="2">Uncharacterized protein</fullName>
    </submittedName>
</protein>
<gene>
    <name evidence="2" type="ORF">COT42_03640</name>
</gene>
<evidence type="ECO:0000313" key="2">
    <source>
        <dbReference type="EMBL" id="PIS30142.1"/>
    </source>
</evidence>
<evidence type="ECO:0000313" key="3">
    <source>
        <dbReference type="Proteomes" id="UP000231343"/>
    </source>
</evidence>
<keyword evidence="1" id="KW-0732">Signal</keyword>
<dbReference type="Proteomes" id="UP000231343">
    <property type="component" value="Unassembled WGS sequence"/>
</dbReference>
<dbReference type="AlphaFoldDB" id="A0A2H0Y0Y7"/>
<dbReference type="EMBL" id="PEYM01000062">
    <property type="protein sequence ID" value="PIS30142.1"/>
    <property type="molecule type" value="Genomic_DNA"/>
</dbReference>
<reference evidence="2 3" key="1">
    <citation type="submission" date="2017-09" db="EMBL/GenBank/DDBJ databases">
        <title>Depth-based differentiation of microbial function through sediment-hosted aquifers and enrichment of novel symbionts in the deep terrestrial subsurface.</title>
        <authorList>
            <person name="Probst A.J."/>
            <person name="Ladd B."/>
            <person name="Jarett J.K."/>
            <person name="Geller-Mcgrath D.E."/>
            <person name="Sieber C.M."/>
            <person name="Emerson J.B."/>
            <person name="Anantharaman K."/>
            <person name="Thomas B.C."/>
            <person name="Malmstrom R."/>
            <person name="Stieglmeier M."/>
            <person name="Klingl A."/>
            <person name="Woyke T."/>
            <person name="Ryan C.M."/>
            <person name="Banfield J.F."/>
        </authorList>
    </citation>
    <scope>NUCLEOTIDE SEQUENCE [LARGE SCALE GENOMIC DNA]</scope>
    <source>
        <strain evidence="2">CG08_land_8_20_14_0_20_45_16</strain>
    </source>
</reference>